<dbReference type="GO" id="GO:0071973">
    <property type="term" value="P:bacterial-type flagellum-dependent cell motility"/>
    <property type="evidence" value="ECO:0007669"/>
    <property type="project" value="InterPro"/>
</dbReference>
<comment type="subcellular location">
    <subcellularLocation>
        <location evidence="1">Cell membrane</location>
        <topology evidence="1">Peripheral membrane protein</topology>
        <orientation evidence="1">Cytoplasmic side</orientation>
    </subcellularLocation>
</comment>
<organism evidence="9">
    <name type="scientific">hydrothermal vent metagenome</name>
    <dbReference type="NCBI Taxonomy" id="652676"/>
    <lineage>
        <taxon>unclassified sequences</taxon>
        <taxon>metagenomes</taxon>
        <taxon>ecological metagenomes</taxon>
    </lineage>
</organism>
<keyword evidence="6" id="KW-0653">Protein transport</keyword>
<keyword evidence="7" id="KW-0472">Membrane</keyword>
<evidence type="ECO:0000256" key="1">
    <source>
        <dbReference type="ARBA" id="ARBA00004413"/>
    </source>
</evidence>
<evidence type="ECO:0000256" key="8">
    <source>
        <dbReference type="ARBA" id="ARBA00023225"/>
    </source>
</evidence>
<keyword evidence="4" id="KW-0145">Chemotaxis</keyword>
<reference evidence="9" key="1">
    <citation type="submission" date="2018-06" db="EMBL/GenBank/DDBJ databases">
        <authorList>
            <person name="Zhirakovskaya E."/>
        </authorList>
    </citation>
    <scope>NUCLEOTIDE SEQUENCE</scope>
</reference>
<evidence type="ECO:0000256" key="2">
    <source>
        <dbReference type="ARBA" id="ARBA00022448"/>
    </source>
</evidence>
<dbReference type="EMBL" id="UOGG01000156">
    <property type="protein sequence ID" value="VAX31409.1"/>
    <property type="molecule type" value="Genomic_DNA"/>
</dbReference>
<dbReference type="GO" id="GO:0006935">
    <property type="term" value="P:chemotaxis"/>
    <property type="evidence" value="ECO:0007669"/>
    <property type="project" value="UniProtKB-KW"/>
</dbReference>
<protein>
    <recommendedName>
        <fullName evidence="10">Flagellar FliJ protein</fullName>
    </recommendedName>
</protein>
<dbReference type="AlphaFoldDB" id="A0A3B1CMM5"/>
<name>A0A3B1CMM5_9ZZZZ</name>
<dbReference type="InterPro" id="IPR053716">
    <property type="entry name" value="Flag_assembly_chemotaxis_eff"/>
</dbReference>
<dbReference type="Pfam" id="PF02050">
    <property type="entry name" value="FliJ"/>
    <property type="match status" value="1"/>
</dbReference>
<keyword evidence="3" id="KW-1003">Cell membrane</keyword>
<keyword evidence="8" id="KW-1006">Bacterial flagellum protein export</keyword>
<accession>A0A3B1CMM5</accession>
<keyword evidence="2" id="KW-0813">Transport</keyword>
<dbReference type="GO" id="GO:0015031">
    <property type="term" value="P:protein transport"/>
    <property type="evidence" value="ECO:0007669"/>
    <property type="project" value="UniProtKB-KW"/>
</dbReference>
<evidence type="ECO:0000256" key="3">
    <source>
        <dbReference type="ARBA" id="ARBA00022475"/>
    </source>
</evidence>
<dbReference type="GO" id="GO:0009288">
    <property type="term" value="C:bacterial-type flagellum"/>
    <property type="evidence" value="ECO:0007669"/>
    <property type="project" value="InterPro"/>
</dbReference>
<proteinExistence type="predicted"/>
<dbReference type="GO" id="GO:0044781">
    <property type="term" value="P:bacterial-type flagellum organization"/>
    <property type="evidence" value="ECO:0007669"/>
    <property type="project" value="UniProtKB-KW"/>
</dbReference>
<evidence type="ECO:0008006" key="10">
    <source>
        <dbReference type="Google" id="ProtNLM"/>
    </source>
</evidence>
<evidence type="ECO:0000256" key="6">
    <source>
        <dbReference type="ARBA" id="ARBA00022927"/>
    </source>
</evidence>
<dbReference type="GO" id="GO:0005886">
    <property type="term" value="C:plasma membrane"/>
    <property type="evidence" value="ECO:0007669"/>
    <property type="project" value="UniProtKB-SubCell"/>
</dbReference>
<evidence type="ECO:0000313" key="9">
    <source>
        <dbReference type="EMBL" id="VAX31409.1"/>
    </source>
</evidence>
<dbReference type="NCBIfam" id="TIGR02473">
    <property type="entry name" value="flagell_FliJ"/>
    <property type="match status" value="1"/>
</dbReference>
<evidence type="ECO:0000256" key="7">
    <source>
        <dbReference type="ARBA" id="ARBA00023136"/>
    </source>
</evidence>
<evidence type="ECO:0000256" key="4">
    <source>
        <dbReference type="ARBA" id="ARBA00022500"/>
    </source>
</evidence>
<gene>
    <name evidence="9" type="ORF">MNBD_NITROSPINAE05-578</name>
</gene>
<evidence type="ECO:0000256" key="5">
    <source>
        <dbReference type="ARBA" id="ARBA00022795"/>
    </source>
</evidence>
<dbReference type="InterPro" id="IPR012823">
    <property type="entry name" value="Flagell_FliJ"/>
</dbReference>
<keyword evidence="5" id="KW-1005">Bacterial flagellum biogenesis</keyword>
<sequence length="144" mass="17338">MKFRFETVLKVHKEREDQIKKELGMINTHIQNQTDRLHFMEKIADEKKEELNKTLGQDMNIDKMILYNNFFTGVKLEKTRQELVIQQVTEKLNLKKQDLVQSMMKRRTMEILKERELTAFKKKQQKTEIALNDETGANQWRLNL</sequence>
<dbReference type="Gene3D" id="1.10.287.1700">
    <property type="match status" value="1"/>
</dbReference>